<dbReference type="Proteomes" id="UP001642406">
    <property type="component" value="Unassembled WGS sequence"/>
</dbReference>
<keyword evidence="2" id="KW-0694">RNA-binding</keyword>
<dbReference type="SMART" id="SM00358">
    <property type="entry name" value="DSRM"/>
    <property type="match status" value="1"/>
</dbReference>
<evidence type="ECO:0000313" key="11">
    <source>
        <dbReference type="Proteomes" id="UP001642406"/>
    </source>
</evidence>
<comment type="similarity">
    <text evidence="6">Belongs to the ribonuclease III family. Mitochondrion-specific ribosomal protein mL44 subfamily.</text>
</comment>
<feature type="region of interest" description="Disordered" evidence="8">
    <location>
        <begin position="302"/>
        <end position="324"/>
    </location>
</feature>
<dbReference type="InterPro" id="IPR014720">
    <property type="entry name" value="dsRBD_dom"/>
</dbReference>
<organism evidence="10 11">
    <name type="scientific">Sporothrix bragantina</name>
    <dbReference type="NCBI Taxonomy" id="671064"/>
    <lineage>
        <taxon>Eukaryota</taxon>
        <taxon>Fungi</taxon>
        <taxon>Dikarya</taxon>
        <taxon>Ascomycota</taxon>
        <taxon>Pezizomycotina</taxon>
        <taxon>Sordariomycetes</taxon>
        <taxon>Sordariomycetidae</taxon>
        <taxon>Ophiostomatales</taxon>
        <taxon>Ophiostomataceae</taxon>
        <taxon>Sporothrix</taxon>
    </lineage>
</organism>
<dbReference type="Gene3D" id="3.30.160.20">
    <property type="match status" value="1"/>
</dbReference>
<dbReference type="SUPFAM" id="SSF54768">
    <property type="entry name" value="dsRNA-binding domain-like"/>
    <property type="match status" value="1"/>
</dbReference>
<dbReference type="GO" id="GO:0005840">
    <property type="term" value="C:ribosome"/>
    <property type="evidence" value="ECO:0007669"/>
    <property type="project" value="UniProtKB-KW"/>
</dbReference>
<dbReference type="PROSITE" id="PS50142">
    <property type="entry name" value="RNASE_3_2"/>
    <property type="match status" value="1"/>
</dbReference>
<protein>
    <recommendedName>
        <fullName evidence="7">Large ribosomal subunit protein mL44</fullName>
    </recommendedName>
</protein>
<evidence type="ECO:0000313" key="10">
    <source>
        <dbReference type="EMBL" id="CAK7211869.1"/>
    </source>
</evidence>
<accession>A0ABP0AX99</accession>
<dbReference type="PANTHER" id="PTHR11207">
    <property type="entry name" value="RIBONUCLEASE III"/>
    <property type="match status" value="1"/>
</dbReference>
<feature type="compositionally biased region" description="Low complexity" evidence="8">
    <location>
        <begin position="47"/>
        <end position="97"/>
    </location>
</feature>
<dbReference type="CDD" id="cd19873">
    <property type="entry name" value="DSRM_MRPL3_like"/>
    <property type="match status" value="1"/>
</dbReference>
<comment type="caution">
    <text evidence="10">The sequence shown here is derived from an EMBL/GenBank/DDBJ whole genome shotgun (WGS) entry which is preliminary data.</text>
</comment>
<dbReference type="InterPro" id="IPR044444">
    <property type="entry name" value="Ribosomal_mL44_DSRM_metazoa"/>
</dbReference>
<name>A0ABP0AX99_9PEZI</name>
<evidence type="ECO:0000256" key="4">
    <source>
        <dbReference type="ARBA" id="ARBA00023128"/>
    </source>
</evidence>
<dbReference type="EMBL" id="CAWUHC010000007">
    <property type="protein sequence ID" value="CAK7211869.1"/>
    <property type="molecule type" value="Genomic_DNA"/>
</dbReference>
<comment type="subcellular location">
    <subcellularLocation>
        <location evidence="1">Mitochondrion</location>
    </subcellularLocation>
</comment>
<feature type="domain" description="RNase III" evidence="9">
    <location>
        <begin position="151"/>
        <end position="239"/>
    </location>
</feature>
<sequence length="486" mass="51755">MKSVRVQRLAGHLLSSSSSTAARKPASSALLSACSFHAGPACAAALSTTSTSSCSTTRSPLTSSRRRTSPLNLSSSSTRQQSTSASTSSASDAGSQSPGSLMSTAVLSDATHAPGFGPSTDPRFPELFPDAATSPAYPSPLPERARQSAKLAALHARLGLSPRLPLETLARALVDASADPSPRFNNASLAYVGTTLIHYHVSEWLLCKYPRLPMVILYSAMKAYAGPQALADVARQWGMEAAAAPGAEVDPGLLQYSLLADRQQLHRWGYQRAEAKNLKKYKWRHGISSRVVFDDDFGETLDGAETESPENSEAHTESATAAELGGSMDAAEKTKIADEAHANAVRAVAGAVFAHGGREAVKSFVRAHVLSRQLDLETLFRFKLPTRELSYLCARENFEPPVARLEAETGRKSRTPVFVVGIYSGADKLGEGAAASLDHARAKAAMNALKAWYLYSPGDNVRVPSDTLQEGALPWEPAHVDIGEIL</sequence>
<evidence type="ECO:0000256" key="7">
    <source>
        <dbReference type="ARBA" id="ARBA00035187"/>
    </source>
</evidence>
<dbReference type="PANTHER" id="PTHR11207:SF32">
    <property type="entry name" value="LARGE RIBOSOMAL SUBUNIT PROTEIN ML44"/>
    <property type="match status" value="1"/>
</dbReference>
<evidence type="ECO:0000256" key="3">
    <source>
        <dbReference type="ARBA" id="ARBA00022980"/>
    </source>
</evidence>
<keyword evidence="5" id="KW-0687">Ribonucleoprotein</keyword>
<dbReference type="InterPro" id="IPR000999">
    <property type="entry name" value="RNase_III_dom"/>
</dbReference>
<dbReference type="SMART" id="SM00535">
    <property type="entry name" value="RIBOc"/>
    <property type="match status" value="1"/>
</dbReference>
<keyword evidence="4" id="KW-0496">Mitochondrion</keyword>
<keyword evidence="11" id="KW-1185">Reference proteome</keyword>
<evidence type="ECO:0000256" key="6">
    <source>
        <dbReference type="ARBA" id="ARBA00024034"/>
    </source>
</evidence>
<dbReference type="Gene3D" id="1.10.1520.10">
    <property type="entry name" value="Ribonuclease III domain"/>
    <property type="match status" value="1"/>
</dbReference>
<dbReference type="InterPro" id="IPR036389">
    <property type="entry name" value="RNase_III_sf"/>
</dbReference>
<evidence type="ECO:0000259" key="9">
    <source>
        <dbReference type="PROSITE" id="PS50142"/>
    </source>
</evidence>
<gene>
    <name evidence="10" type="primary">mrpl3</name>
    <name evidence="10" type="ORF">SBRCBS47491_001269</name>
</gene>
<proteinExistence type="inferred from homology"/>
<dbReference type="SUPFAM" id="SSF69065">
    <property type="entry name" value="RNase III domain-like"/>
    <property type="match status" value="1"/>
</dbReference>
<keyword evidence="3 10" id="KW-0689">Ribosomal protein</keyword>
<feature type="region of interest" description="Disordered" evidence="8">
    <location>
        <begin position="47"/>
        <end position="144"/>
    </location>
</feature>
<dbReference type="InterPro" id="IPR044443">
    <property type="entry name" value="Ribosomal_mL44_DSRM_fung"/>
</dbReference>
<dbReference type="Pfam" id="PF22892">
    <property type="entry name" value="DSRM_MRPL44"/>
    <property type="match status" value="1"/>
</dbReference>
<evidence type="ECO:0000256" key="1">
    <source>
        <dbReference type="ARBA" id="ARBA00004173"/>
    </source>
</evidence>
<reference evidence="10 11" key="1">
    <citation type="submission" date="2024-01" db="EMBL/GenBank/DDBJ databases">
        <authorList>
            <person name="Allen C."/>
            <person name="Tagirdzhanova G."/>
        </authorList>
    </citation>
    <scope>NUCLEOTIDE SEQUENCE [LARGE SCALE GENOMIC DNA]</scope>
</reference>
<evidence type="ECO:0000256" key="5">
    <source>
        <dbReference type="ARBA" id="ARBA00023274"/>
    </source>
</evidence>
<evidence type="ECO:0000256" key="2">
    <source>
        <dbReference type="ARBA" id="ARBA00022884"/>
    </source>
</evidence>
<evidence type="ECO:0000256" key="8">
    <source>
        <dbReference type="SAM" id="MobiDB-lite"/>
    </source>
</evidence>